<keyword evidence="2" id="KW-1185">Reference proteome</keyword>
<gene>
    <name evidence="1" type="ORF">ACFQO9_11185</name>
</gene>
<proteinExistence type="predicted"/>
<protein>
    <submittedName>
        <fullName evidence="1">Uncharacterized protein</fullName>
    </submittedName>
</protein>
<evidence type="ECO:0000313" key="1">
    <source>
        <dbReference type="EMBL" id="MFC7347281.1"/>
    </source>
</evidence>
<evidence type="ECO:0000313" key="2">
    <source>
        <dbReference type="Proteomes" id="UP001596550"/>
    </source>
</evidence>
<organism evidence="1 2">
    <name type="scientific">Chryseobacterium zhengzhouense</name>
    <dbReference type="NCBI Taxonomy" id="1636086"/>
    <lineage>
        <taxon>Bacteria</taxon>
        <taxon>Pseudomonadati</taxon>
        <taxon>Bacteroidota</taxon>
        <taxon>Flavobacteriia</taxon>
        <taxon>Flavobacteriales</taxon>
        <taxon>Weeksellaceae</taxon>
        <taxon>Chryseobacterium group</taxon>
        <taxon>Chryseobacterium</taxon>
    </lineage>
</organism>
<sequence>MKKKLQIDNPVHPNKVSEREKALAVLEKAKAIPRKVVFLRQGESKEVKNYRK</sequence>
<comment type="caution">
    <text evidence="1">The sequence shown here is derived from an EMBL/GenBank/DDBJ whole genome shotgun (WGS) entry which is preliminary data.</text>
</comment>
<dbReference type="Proteomes" id="UP001596550">
    <property type="component" value="Unassembled WGS sequence"/>
</dbReference>
<dbReference type="EMBL" id="JBHTCR010000004">
    <property type="protein sequence ID" value="MFC7347281.1"/>
    <property type="molecule type" value="Genomic_DNA"/>
</dbReference>
<name>A0ABW2LXG1_9FLAO</name>
<accession>A0ABW2LXG1</accession>
<reference evidence="2" key="1">
    <citation type="journal article" date="2019" name="Int. J. Syst. Evol. Microbiol.">
        <title>The Global Catalogue of Microorganisms (GCM) 10K type strain sequencing project: providing services to taxonomists for standard genome sequencing and annotation.</title>
        <authorList>
            <consortium name="The Broad Institute Genomics Platform"/>
            <consortium name="The Broad Institute Genome Sequencing Center for Infectious Disease"/>
            <person name="Wu L."/>
            <person name="Ma J."/>
        </authorList>
    </citation>
    <scope>NUCLEOTIDE SEQUENCE [LARGE SCALE GENOMIC DNA]</scope>
    <source>
        <strain evidence="2">CCUG 54781</strain>
    </source>
</reference>
<dbReference type="RefSeq" id="WP_378178507.1">
    <property type="nucleotide sequence ID" value="NZ_JBHTCR010000004.1"/>
</dbReference>